<feature type="region of interest" description="Disordered" evidence="1">
    <location>
        <begin position="1"/>
        <end position="86"/>
    </location>
</feature>
<accession>A0AAU9FZC5</accession>
<reference evidence="3 4" key="1">
    <citation type="submission" date="2024-02" db="EMBL/GenBank/DDBJ databases">
        <title>A chromosome-level genome assembly of Drosophila madeirensis, a fruit fly species endemic to Madeira island.</title>
        <authorList>
            <person name="Tomihara K."/>
            <person name="Llopart A."/>
            <person name="Yamamoto D."/>
        </authorList>
    </citation>
    <scope>NUCLEOTIDE SEQUENCE [LARGE SCALE GENOMIC DNA]</scope>
    <source>
        <strain evidence="3 4">RF1</strain>
    </source>
</reference>
<keyword evidence="2" id="KW-0472">Membrane</keyword>
<organism evidence="3 4">
    <name type="scientific">Drosophila madeirensis</name>
    <name type="common">Fruit fly</name>
    <dbReference type="NCBI Taxonomy" id="30013"/>
    <lineage>
        <taxon>Eukaryota</taxon>
        <taxon>Metazoa</taxon>
        <taxon>Ecdysozoa</taxon>
        <taxon>Arthropoda</taxon>
        <taxon>Hexapoda</taxon>
        <taxon>Insecta</taxon>
        <taxon>Pterygota</taxon>
        <taxon>Neoptera</taxon>
        <taxon>Endopterygota</taxon>
        <taxon>Diptera</taxon>
        <taxon>Brachycera</taxon>
        <taxon>Muscomorpha</taxon>
        <taxon>Ephydroidea</taxon>
        <taxon>Drosophilidae</taxon>
        <taxon>Drosophila</taxon>
        <taxon>Sophophora</taxon>
    </lineage>
</organism>
<evidence type="ECO:0000256" key="2">
    <source>
        <dbReference type="SAM" id="Phobius"/>
    </source>
</evidence>
<name>A0AAU9FZC5_DROMD</name>
<feature type="transmembrane region" description="Helical" evidence="2">
    <location>
        <begin position="358"/>
        <end position="380"/>
    </location>
</feature>
<feature type="compositionally biased region" description="Polar residues" evidence="1">
    <location>
        <begin position="57"/>
        <end position="67"/>
    </location>
</feature>
<evidence type="ECO:0000313" key="4">
    <source>
        <dbReference type="Proteomes" id="UP001500889"/>
    </source>
</evidence>
<evidence type="ECO:0008006" key="5">
    <source>
        <dbReference type="Google" id="ProtNLM"/>
    </source>
</evidence>
<dbReference type="EMBL" id="AP029266">
    <property type="protein sequence ID" value="BFG00802.1"/>
    <property type="molecule type" value="Genomic_DNA"/>
</dbReference>
<feature type="region of interest" description="Disordered" evidence="1">
    <location>
        <begin position="164"/>
        <end position="224"/>
    </location>
</feature>
<keyword evidence="4" id="KW-1185">Reference proteome</keyword>
<gene>
    <name evidence="3" type="ORF">DMAD_00722</name>
</gene>
<keyword evidence="2" id="KW-1133">Transmembrane helix</keyword>
<evidence type="ECO:0000313" key="3">
    <source>
        <dbReference type="EMBL" id="BFG00802.1"/>
    </source>
</evidence>
<dbReference type="Proteomes" id="UP001500889">
    <property type="component" value="Chromosome A"/>
</dbReference>
<proteinExistence type="predicted"/>
<protein>
    <recommendedName>
        <fullName evidence="5">LITAF domain-containing protein</fullName>
    </recommendedName>
</protein>
<feature type="compositionally biased region" description="Basic and acidic residues" evidence="1">
    <location>
        <begin position="31"/>
        <end position="56"/>
    </location>
</feature>
<evidence type="ECO:0000256" key="1">
    <source>
        <dbReference type="SAM" id="MobiDB-lite"/>
    </source>
</evidence>
<dbReference type="AlphaFoldDB" id="A0AAU9FZC5"/>
<sequence>MPQHKDKPHCGKRSTAAPEQQHHRERQMRRQTVEDQRLDPRADHNPQRRMPGDNRKQSNILQRSIESTSEDTSDNRKSGLQRPRAYLQRDTSSTLFCSSSSSIMRWRANLNVNNWHNRQPRLRAYNLPTRQQVRVRMPPAAEPAEPSQQEAGCQLRALKLSTMAAQEPEPASVQDAEAQPEPPKKPPQAPVKLGTARNRKPETATVRSVERSAQAEAEVRQRSAQAQAKLGRRLAQAGEAVGQHSAQAAAEVRQHWAQAAAEVRQRFAEAVEGIAQRSAQAEAIARQRQQPDRPNLPQGRVPAGYHLASCPHFRGNRLICPCGAEVATSVRPNTPARTLRCNPLQRLLGCGQFLSSTVVYICMAILSGFLIVHIGLITLGQPVEVKHKWRSCPFCK</sequence>
<keyword evidence="2" id="KW-0812">Transmembrane</keyword>